<sequence length="51" mass="6079">MTNYAAMGYALLAADEMRLSEEQKERLWQLMYSNFDIVSEEKAEKRFREGK</sequence>
<protein>
    <submittedName>
        <fullName evidence="1">Uncharacterized protein</fullName>
    </submittedName>
</protein>
<evidence type="ECO:0000313" key="1">
    <source>
        <dbReference type="EMBL" id="GKG98510.1"/>
    </source>
</evidence>
<reference evidence="1" key="1">
    <citation type="submission" date="2022-01" db="EMBL/GenBank/DDBJ databases">
        <title>Novel bile acid biosynthetic pathways are enriched in the microbiome of centenarians.</title>
        <authorList>
            <person name="Sato Y."/>
            <person name="Atarashi K."/>
            <person name="Plichta R.D."/>
            <person name="Arai Y."/>
            <person name="Sasajima S."/>
            <person name="Kearney M.S."/>
            <person name="Suda W."/>
            <person name="Takeshita K."/>
            <person name="Sasaki T."/>
            <person name="Okamoto S."/>
            <person name="Skelly N.A."/>
            <person name="Okamura Y."/>
            <person name="Vlamakis H."/>
            <person name="Li Y."/>
            <person name="Tanoue T."/>
            <person name="Takei H."/>
            <person name="Nittono H."/>
            <person name="Narushima S."/>
            <person name="Irie J."/>
            <person name="Itoh H."/>
            <person name="Moriya K."/>
            <person name="Sugiura Y."/>
            <person name="Suematsu M."/>
            <person name="Moritoki N."/>
            <person name="Shibata S."/>
            <person name="Littman R.D."/>
            <person name="Fischbach A.M."/>
            <person name="Uwamino Y."/>
            <person name="Inoue T."/>
            <person name="Honda A."/>
            <person name="Hattori M."/>
            <person name="Murai T."/>
            <person name="Xavier J.R."/>
            <person name="Hirose N."/>
            <person name="Honda K."/>
        </authorList>
    </citation>
    <scope>NUCLEOTIDE SEQUENCE</scope>
    <source>
        <strain evidence="1">CE91-St55</strain>
    </source>
</reference>
<dbReference type="EMBL" id="BQNJ01000001">
    <property type="protein sequence ID" value="GKG98510.1"/>
    <property type="molecule type" value="Genomic_DNA"/>
</dbReference>
<dbReference type="AlphaFoldDB" id="A0AA37N5P9"/>
<gene>
    <name evidence="1" type="ORF">CE91St55_04920</name>
</gene>
<dbReference type="RefSeq" id="WP_181988073.1">
    <property type="nucleotide sequence ID" value="NZ_BQNJ01000001.1"/>
</dbReference>
<comment type="caution">
    <text evidence="1">The sequence shown here is derived from an EMBL/GenBank/DDBJ whole genome shotgun (WGS) entry which is preliminary data.</text>
</comment>
<proteinExistence type="predicted"/>
<accession>A0AA37N5P9</accession>
<evidence type="ECO:0000313" key="2">
    <source>
        <dbReference type="Proteomes" id="UP001055091"/>
    </source>
</evidence>
<dbReference type="Proteomes" id="UP001055091">
    <property type="component" value="Unassembled WGS sequence"/>
</dbReference>
<name>A0AA37N5P9_9FIRM</name>
<organism evidence="1 2">
    <name type="scientific">Hungatella hathewayi</name>
    <dbReference type="NCBI Taxonomy" id="154046"/>
    <lineage>
        <taxon>Bacteria</taxon>
        <taxon>Bacillati</taxon>
        <taxon>Bacillota</taxon>
        <taxon>Clostridia</taxon>
        <taxon>Lachnospirales</taxon>
        <taxon>Lachnospiraceae</taxon>
        <taxon>Hungatella</taxon>
    </lineage>
</organism>